<dbReference type="AlphaFoldDB" id="A0A5C5Z6X7"/>
<protein>
    <submittedName>
        <fullName evidence="2">Uncharacterized protein</fullName>
    </submittedName>
</protein>
<evidence type="ECO:0000313" key="2">
    <source>
        <dbReference type="EMBL" id="TWT83082.1"/>
    </source>
</evidence>
<proteinExistence type="predicted"/>
<evidence type="ECO:0000256" key="1">
    <source>
        <dbReference type="SAM" id="Phobius"/>
    </source>
</evidence>
<keyword evidence="1" id="KW-1133">Transmembrane helix</keyword>
<keyword evidence="3" id="KW-1185">Reference proteome</keyword>
<keyword evidence="1" id="KW-0812">Transmembrane</keyword>
<evidence type="ECO:0000313" key="3">
    <source>
        <dbReference type="Proteomes" id="UP000315010"/>
    </source>
</evidence>
<feature type="transmembrane region" description="Helical" evidence="1">
    <location>
        <begin position="20"/>
        <end position="44"/>
    </location>
</feature>
<accession>A0A5C5Z6X7</accession>
<dbReference type="EMBL" id="SJPJ01000001">
    <property type="protein sequence ID" value="TWT83082.1"/>
    <property type="molecule type" value="Genomic_DNA"/>
</dbReference>
<reference evidence="2 3" key="1">
    <citation type="submission" date="2019-02" db="EMBL/GenBank/DDBJ databases">
        <title>Deep-cultivation of Planctomycetes and their phenomic and genomic characterization uncovers novel biology.</title>
        <authorList>
            <person name="Wiegand S."/>
            <person name="Jogler M."/>
            <person name="Boedeker C."/>
            <person name="Pinto D."/>
            <person name="Vollmers J."/>
            <person name="Rivas-Marin E."/>
            <person name="Kohn T."/>
            <person name="Peeters S.H."/>
            <person name="Heuer A."/>
            <person name="Rast P."/>
            <person name="Oberbeckmann S."/>
            <person name="Bunk B."/>
            <person name="Jeske O."/>
            <person name="Meyerdierks A."/>
            <person name="Storesund J.E."/>
            <person name="Kallscheuer N."/>
            <person name="Luecker S."/>
            <person name="Lage O.M."/>
            <person name="Pohl T."/>
            <person name="Merkel B.J."/>
            <person name="Hornburger P."/>
            <person name="Mueller R.-W."/>
            <person name="Bruemmer F."/>
            <person name="Labrenz M."/>
            <person name="Spormann A.M."/>
            <person name="Op Den Camp H."/>
            <person name="Overmann J."/>
            <person name="Amann R."/>
            <person name="Jetten M.S.M."/>
            <person name="Mascher T."/>
            <person name="Medema M.H."/>
            <person name="Devos D.P."/>
            <person name="Kaster A.-K."/>
            <person name="Ovreas L."/>
            <person name="Rohde M."/>
            <person name="Galperin M.Y."/>
            <person name="Jogler C."/>
        </authorList>
    </citation>
    <scope>NUCLEOTIDE SEQUENCE [LARGE SCALE GENOMIC DNA]</scope>
    <source>
        <strain evidence="2 3">CA13</strain>
    </source>
</reference>
<organism evidence="2 3">
    <name type="scientific">Novipirellula herctigrandis</name>
    <dbReference type="NCBI Taxonomy" id="2527986"/>
    <lineage>
        <taxon>Bacteria</taxon>
        <taxon>Pseudomonadati</taxon>
        <taxon>Planctomycetota</taxon>
        <taxon>Planctomycetia</taxon>
        <taxon>Pirellulales</taxon>
        <taxon>Pirellulaceae</taxon>
        <taxon>Novipirellula</taxon>
    </lineage>
</organism>
<sequence>MALVVVRGTLFGEFADQVAIEAIVALIVFAAIGWVAGWIADYLVRDAVEVAFRRRVDWYRQGVAEAGLLENKPSEEP</sequence>
<dbReference type="Proteomes" id="UP000315010">
    <property type="component" value="Unassembled WGS sequence"/>
</dbReference>
<comment type="caution">
    <text evidence="2">The sequence shown here is derived from an EMBL/GenBank/DDBJ whole genome shotgun (WGS) entry which is preliminary data.</text>
</comment>
<keyword evidence="1" id="KW-0472">Membrane</keyword>
<gene>
    <name evidence="2" type="ORF">CA13_45450</name>
</gene>
<name>A0A5C5Z6X7_9BACT</name>
<dbReference type="OrthoDB" id="286895at2"/>